<dbReference type="Proteomes" id="UP000295371">
    <property type="component" value="Unassembled WGS sequence"/>
</dbReference>
<organism evidence="2 3">
    <name type="scientific">Naumannella halotolerans</name>
    <dbReference type="NCBI Taxonomy" id="993414"/>
    <lineage>
        <taxon>Bacteria</taxon>
        <taxon>Bacillati</taxon>
        <taxon>Actinomycetota</taxon>
        <taxon>Actinomycetes</taxon>
        <taxon>Propionibacteriales</taxon>
        <taxon>Propionibacteriaceae</taxon>
        <taxon>Naumannella</taxon>
    </lineage>
</organism>
<accession>A0A4R7J915</accession>
<dbReference type="AlphaFoldDB" id="A0A4R7J915"/>
<evidence type="ECO:0000313" key="2">
    <source>
        <dbReference type="EMBL" id="TDT34002.1"/>
    </source>
</evidence>
<proteinExistence type="predicted"/>
<reference evidence="2 3" key="1">
    <citation type="submission" date="2019-03" db="EMBL/GenBank/DDBJ databases">
        <title>Genomic Encyclopedia of Archaeal and Bacterial Type Strains, Phase II (KMG-II): from individual species to whole genera.</title>
        <authorList>
            <person name="Goeker M."/>
        </authorList>
    </citation>
    <scope>NUCLEOTIDE SEQUENCE [LARGE SCALE GENOMIC DNA]</scope>
    <source>
        <strain evidence="2 3">DSM 24323</strain>
    </source>
</reference>
<evidence type="ECO:0000313" key="3">
    <source>
        <dbReference type="Proteomes" id="UP000295371"/>
    </source>
</evidence>
<gene>
    <name evidence="2" type="ORF">CLV29_1645</name>
</gene>
<name>A0A4R7J915_9ACTN</name>
<evidence type="ECO:0000256" key="1">
    <source>
        <dbReference type="SAM" id="MobiDB-lite"/>
    </source>
</evidence>
<keyword evidence="3" id="KW-1185">Reference proteome</keyword>
<sequence length="171" mass="19060">MIACTLTALLAACGSPSLPDGPAPSGGPTNAASTGSPFPVTDGKGICPSLEDRELWLAEHPPARIPDDFRFDRLVWCRELLRAPEEGDYRQLETAVDPPFWRTLLAEAPPRVEPPCAEWLQYEEVMVLVDTRTRSALRVHLERDRCNHYSPQLNQLLDDGQRWTLSTDQPG</sequence>
<feature type="compositionally biased region" description="Polar residues" evidence="1">
    <location>
        <begin position="27"/>
        <end position="36"/>
    </location>
</feature>
<comment type="caution">
    <text evidence="2">The sequence shown here is derived from an EMBL/GenBank/DDBJ whole genome shotgun (WGS) entry which is preliminary data.</text>
</comment>
<dbReference type="EMBL" id="SOAW01000001">
    <property type="protein sequence ID" value="TDT34002.1"/>
    <property type="molecule type" value="Genomic_DNA"/>
</dbReference>
<feature type="region of interest" description="Disordered" evidence="1">
    <location>
        <begin position="19"/>
        <end position="38"/>
    </location>
</feature>
<protein>
    <submittedName>
        <fullName evidence="2">Uncharacterized protein</fullName>
    </submittedName>
</protein>